<proteinExistence type="predicted"/>
<feature type="transmembrane region" description="Helical" evidence="1">
    <location>
        <begin position="75"/>
        <end position="94"/>
    </location>
</feature>
<keyword evidence="1" id="KW-0812">Transmembrane</keyword>
<evidence type="ECO:0000256" key="1">
    <source>
        <dbReference type="SAM" id="Phobius"/>
    </source>
</evidence>
<name>A0A8D8X527_9HEMI</name>
<reference evidence="2" key="1">
    <citation type="submission" date="2021-05" db="EMBL/GenBank/DDBJ databases">
        <authorList>
            <person name="Alioto T."/>
            <person name="Alioto T."/>
            <person name="Gomez Garrido J."/>
        </authorList>
    </citation>
    <scope>NUCLEOTIDE SEQUENCE</scope>
</reference>
<keyword evidence="1" id="KW-1133">Transmembrane helix</keyword>
<dbReference type="EMBL" id="HBUF01260297">
    <property type="protein sequence ID" value="CAG6682683.1"/>
    <property type="molecule type" value="Transcribed_RNA"/>
</dbReference>
<feature type="transmembrane region" description="Helical" evidence="1">
    <location>
        <begin position="6"/>
        <end position="24"/>
    </location>
</feature>
<sequence length="121" mass="13868">MSPFLSFPFRLCLHVFFSLSFHYFSTSPSSLLFHPISFVLLCGVWTPIIFFSLLFTLSFSFLVHTPLYHTLFLSYYFGPVKYISTSIVCMYFPLQLLHTRKISLSSAINNKTNLSGNTADS</sequence>
<protein>
    <submittedName>
        <fullName evidence="2">Uncharacterized protein</fullName>
    </submittedName>
</protein>
<accession>A0A8D8X527</accession>
<organism evidence="2">
    <name type="scientific">Cacopsylla melanoneura</name>
    <dbReference type="NCBI Taxonomy" id="428564"/>
    <lineage>
        <taxon>Eukaryota</taxon>
        <taxon>Metazoa</taxon>
        <taxon>Ecdysozoa</taxon>
        <taxon>Arthropoda</taxon>
        <taxon>Hexapoda</taxon>
        <taxon>Insecta</taxon>
        <taxon>Pterygota</taxon>
        <taxon>Neoptera</taxon>
        <taxon>Paraneoptera</taxon>
        <taxon>Hemiptera</taxon>
        <taxon>Sternorrhyncha</taxon>
        <taxon>Psylloidea</taxon>
        <taxon>Psyllidae</taxon>
        <taxon>Psyllinae</taxon>
        <taxon>Cacopsylla</taxon>
    </lineage>
</organism>
<dbReference type="AlphaFoldDB" id="A0A8D8X527"/>
<feature type="transmembrane region" description="Helical" evidence="1">
    <location>
        <begin position="36"/>
        <end position="63"/>
    </location>
</feature>
<keyword evidence="1" id="KW-0472">Membrane</keyword>
<evidence type="ECO:0000313" key="2">
    <source>
        <dbReference type="EMBL" id="CAG6682683.1"/>
    </source>
</evidence>